<comment type="caution">
    <text evidence="2">The sequence shown here is derived from an EMBL/GenBank/DDBJ whole genome shotgun (WGS) entry which is preliminary data.</text>
</comment>
<evidence type="ECO:0000313" key="2">
    <source>
        <dbReference type="EMBL" id="GFH59949.1"/>
    </source>
</evidence>
<feature type="region of interest" description="Disordered" evidence="1">
    <location>
        <begin position="21"/>
        <end position="42"/>
    </location>
</feature>
<dbReference type="Proteomes" id="UP001054902">
    <property type="component" value="Unassembled WGS sequence"/>
</dbReference>
<dbReference type="SUPFAM" id="SSF140860">
    <property type="entry name" value="Pseudo ankyrin repeat-like"/>
    <property type="match status" value="1"/>
</dbReference>
<reference evidence="2 3" key="1">
    <citation type="journal article" date="2021" name="Sci. Rep.">
        <title>The genome of the diatom Chaetoceros tenuissimus carries an ancient integrated fragment of an extant virus.</title>
        <authorList>
            <person name="Hongo Y."/>
            <person name="Kimura K."/>
            <person name="Takaki Y."/>
            <person name="Yoshida Y."/>
            <person name="Baba S."/>
            <person name="Kobayashi G."/>
            <person name="Nagasaki K."/>
            <person name="Hano T."/>
            <person name="Tomaru Y."/>
        </authorList>
    </citation>
    <scope>NUCLEOTIDE SEQUENCE [LARGE SCALE GENOMIC DNA]</scope>
    <source>
        <strain evidence="2 3">NIES-3715</strain>
    </source>
</reference>
<evidence type="ECO:0000256" key="1">
    <source>
        <dbReference type="SAM" id="MobiDB-lite"/>
    </source>
</evidence>
<sequence>MALTRGKRKLAESNGKVILLKRPLNENRNRSKKKKRKQHDELRRSYHDGEVCYMSCAFLPMDLMRYILSFVGTGQYLFVASVNTTFRQVLRSMPENDFVTHPSSYMMHTKSSRNLFRWIKKGGVSSMKFPKKWIAINYAIKYDGIYQFTCLLRKCRFRPNSNWRTGIGKRALKYNAVNILKWLIQELKFDIKNMNHDIVRHWVRFYNLGMVKFLHRWCKIDFTFDSIRKMIIYYIRTKKYRPSLEVVRYLLDSVPPLTIDQSRLLYRLAIVSRYKQLIKMIHDEFVIA</sequence>
<accession>A0AAD3D8T5</accession>
<evidence type="ECO:0000313" key="3">
    <source>
        <dbReference type="Proteomes" id="UP001054902"/>
    </source>
</evidence>
<evidence type="ECO:0008006" key="4">
    <source>
        <dbReference type="Google" id="ProtNLM"/>
    </source>
</evidence>
<proteinExistence type="predicted"/>
<gene>
    <name evidence="2" type="ORF">CTEN210_16425</name>
</gene>
<protein>
    <recommendedName>
        <fullName evidence="4">F-box domain-containing protein</fullName>
    </recommendedName>
</protein>
<dbReference type="AlphaFoldDB" id="A0AAD3D8T5"/>
<name>A0AAD3D8T5_9STRA</name>
<organism evidence="2 3">
    <name type="scientific">Chaetoceros tenuissimus</name>
    <dbReference type="NCBI Taxonomy" id="426638"/>
    <lineage>
        <taxon>Eukaryota</taxon>
        <taxon>Sar</taxon>
        <taxon>Stramenopiles</taxon>
        <taxon>Ochrophyta</taxon>
        <taxon>Bacillariophyta</taxon>
        <taxon>Coscinodiscophyceae</taxon>
        <taxon>Chaetocerotophycidae</taxon>
        <taxon>Chaetocerotales</taxon>
        <taxon>Chaetocerotaceae</taxon>
        <taxon>Chaetoceros</taxon>
    </lineage>
</organism>
<keyword evidence="3" id="KW-1185">Reference proteome</keyword>
<dbReference type="EMBL" id="BLLK01000069">
    <property type="protein sequence ID" value="GFH59949.1"/>
    <property type="molecule type" value="Genomic_DNA"/>
</dbReference>